<dbReference type="STRING" id="549789.NIES30_16895"/>
<evidence type="ECO:0000256" key="8">
    <source>
        <dbReference type="ARBA" id="ARBA00023316"/>
    </source>
</evidence>
<dbReference type="GO" id="GO:0008270">
    <property type="term" value="F:zinc ion binding"/>
    <property type="evidence" value="ECO:0007669"/>
    <property type="project" value="UniProtKB-UniRule"/>
</dbReference>
<dbReference type="GO" id="GO:0006508">
    <property type="term" value="P:proteolysis"/>
    <property type="evidence" value="ECO:0007669"/>
    <property type="project" value="UniProtKB-KW"/>
</dbReference>
<proteinExistence type="inferred from homology"/>
<dbReference type="RefSeq" id="WP_073609604.1">
    <property type="nucleotide sequence ID" value="NZ_MRCG01000013.1"/>
</dbReference>
<dbReference type="PIRSF" id="PIRSF026671">
    <property type="entry name" value="AA_dipeptidase"/>
    <property type="match status" value="1"/>
</dbReference>
<feature type="binding site" evidence="9">
    <location>
        <position position="141"/>
    </location>
    <ligand>
        <name>Zn(2+)</name>
        <dbReference type="ChEBI" id="CHEBI:29105"/>
        <note>catalytic</note>
    </ligand>
</feature>
<organism evidence="11 12">
    <name type="scientific">Phormidium tenue NIES-30</name>
    <dbReference type="NCBI Taxonomy" id="549789"/>
    <lineage>
        <taxon>Bacteria</taxon>
        <taxon>Bacillati</taxon>
        <taxon>Cyanobacteriota</taxon>
        <taxon>Cyanophyceae</taxon>
        <taxon>Oscillatoriophycideae</taxon>
        <taxon>Oscillatoriales</taxon>
        <taxon>Oscillatoriaceae</taxon>
        <taxon>Phormidium</taxon>
    </lineage>
</organism>
<comment type="function">
    <text evidence="9 10">Catalyzes hydrolysis of the D-alanyl-D-alanine dipeptide.</text>
</comment>
<keyword evidence="3 9" id="KW-0479">Metal-binding</keyword>
<dbReference type="GO" id="GO:0071555">
    <property type="term" value="P:cell wall organization"/>
    <property type="evidence" value="ECO:0007669"/>
    <property type="project" value="UniProtKB-KW"/>
</dbReference>
<evidence type="ECO:0000256" key="10">
    <source>
        <dbReference type="PIRNR" id="PIRNR026671"/>
    </source>
</evidence>
<evidence type="ECO:0000313" key="11">
    <source>
        <dbReference type="EMBL" id="OKH46377.1"/>
    </source>
</evidence>
<evidence type="ECO:0000256" key="2">
    <source>
        <dbReference type="ARBA" id="ARBA00022670"/>
    </source>
</evidence>
<keyword evidence="12" id="KW-1185">Reference proteome</keyword>
<dbReference type="AlphaFoldDB" id="A0A1U7J2L9"/>
<evidence type="ECO:0000256" key="7">
    <source>
        <dbReference type="ARBA" id="ARBA00023049"/>
    </source>
</evidence>
<gene>
    <name evidence="11" type="ORF">NIES30_16895</name>
</gene>
<dbReference type="Pfam" id="PF01427">
    <property type="entry name" value="Peptidase_M15"/>
    <property type="match status" value="1"/>
</dbReference>
<dbReference type="InterPro" id="IPR009045">
    <property type="entry name" value="Zn_M74/Hedgehog-like"/>
</dbReference>
<evidence type="ECO:0000256" key="1">
    <source>
        <dbReference type="ARBA" id="ARBA00001362"/>
    </source>
</evidence>
<sequence length="241" mass="26995">MKPYQAIPICDRSEPLVPIPGDRFALVEPHPYQALGAPYDNQSPYSLRSGVLTALIEAQDQLQQQRPGWRLQVFDAFRPVAVQRFMVEHTLAEQARARGWVAEALTSAQRDELMAVVTQFWAMPSDDPATPPPHSTGAALDVTLIDATGSVVDMGSPIDEVSLRSHPDHFAASPTPAEQAFHAHRTLLNQVMTAAGFRRHPNEWWHFSLGDQLWAWLRRQETGSDKFLAHYGRASVDLWVQ</sequence>
<reference evidence="11 12" key="1">
    <citation type="submission" date="2016-11" db="EMBL/GenBank/DDBJ databases">
        <title>Draft Genome Sequences of Nine Cyanobacterial Strains from Diverse Habitats.</title>
        <authorList>
            <person name="Zhu T."/>
            <person name="Hou S."/>
            <person name="Lu X."/>
            <person name="Hess W.R."/>
        </authorList>
    </citation>
    <scope>NUCLEOTIDE SEQUENCE [LARGE SCALE GENOMIC DNA]</scope>
    <source>
        <strain evidence="11 12">NIES-30</strain>
    </source>
</reference>
<comment type="similarity">
    <text evidence="9 10">Belongs to the peptidase M15D family.</text>
</comment>
<dbReference type="Proteomes" id="UP000185557">
    <property type="component" value="Unassembled WGS sequence"/>
</dbReference>
<name>A0A1U7J2L9_9CYAN</name>
<keyword evidence="8 10" id="KW-0961">Cell wall biogenesis/degradation</keyword>
<feature type="binding site" evidence="9">
    <location>
        <position position="206"/>
    </location>
    <ligand>
        <name>Zn(2+)</name>
        <dbReference type="ChEBI" id="CHEBI:29105"/>
        <note>catalytic</note>
    </ligand>
</feature>
<dbReference type="PANTHER" id="PTHR43126">
    <property type="entry name" value="D-ALANYL-D-ALANINE DIPEPTIDASE"/>
    <property type="match status" value="1"/>
</dbReference>
<comment type="cofactor">
    <cofactor evidence="9">
        <name>Zn(2+)</name>
        <dbReference type="ChEBI" id="CHEBI:29105"/>
    </cofactor>
    <text evidence="9">Binds 1 zinc ion per subunit.</text>
</comment>
<keyword evidence="2 9" id="KW-0645">Protease</keyword>
<keyword evidence="4 9" id="KW-0378">Hydrolase</keyword>
<accession>A0A1U7J2L9</accession>
<dbReference type="EC" id="3.4.13.22" evidence="9 10"/>
<comment type="catalytic activity">
    <reaction evidence="1 9 10">
        <text>D-alanyl-D-alanine + H2O = 2 D-alanine</text>
        <dbReference type="Rhea" id="RHEA:20661"/>
        <dbReference type="ChEBI" id="CHEBI:15377"/>
        <dbReference type="ChEBI" id="CHEBI:57416"/>
        <dbReference type="ChEBI" id="CHEBI:57822"/>
        <dbReference type="EC" id="3.4.13.22"/>
    </reaction>
</comment>
<feature type="binding site" evidence="9">
    <location>
        <position position="134"/>
    </location>
    <ligand>
        <name>Zn(2+)</name>
        <dbReference type="ChEBI" id="CHEBI:29105"/>
        <note>catalytic</note>
    </ligand>
</feature>
<evidence type="ECO:0000313" key="12">
    <source>
        <dbReference type="Proteomes" id="UP000185557"/>
    </source>
</evidence>
<comment type="caution">
    <text evidence="11">The sequence shown here is derived from an EMBL/GenBank/DDBJ whole genome shotgun (WGS) entry which is preliminary data.</text>
</comment>
<keyword evidence="5 9" id="KW-0862">Zinc</keyword>
<dbReference type="InterPro" id="IPR000755">
    <property type="entry name" value="A_A_dipeptidase"/>
</dbReference>
<dbReference type="OrthoDB" id="9801430at2"/>
<evidence type="ECO:0000256" key="5">
    <source>
        <dbReference type="ARBA" id="ARBA00022833"/>
    </source>
</evidence>
<dbReference type="PANTHER" id="PTHR43126:SF2">
    <property type="entry name" value="D-ALANYL-D-ALANINE DIPEPTIDASE"/>
    <property type="match status" value="1"/>
</dbReference>
<dbReference type="Gene3D" id="3.30.1380.10">
    <property type="match status" value="1"/>
</dbReference>
<evidence type="ECO:0000256" key="3">
    <source>
        <dbReference type="ARBA" id="ARBA00022723"/>
    </source>
</evidence>
<protein>
    <recommendedName>
        <fullName evidence="9 10">D-alanyl-D-alanine dipeptidase</fullName>
        <shortName evidence="9 10">D-Ala-D-Ala dipeptidase</shortName>
        <ecNumber evidence="9 10">3.4.13.22</ecNumber>
    </recommendedName>
</protein>
<evidence type="ECO:0000256" key="9">
    <source>
        <dbReference type="HAMAP-Rule" id="MF_01924"/>
    </source>
</evidence>
<evidence type="ECO:0000256" key="4">
    <source>
        <dbReference type="ARBA" id="ARBA00022801"/>
    </source>
</evidence>
<feature type="active site" description="Proton donor/acceptor" evidence="9">
    <location>
        <position position="203"/>
    </location>
</feature>
<feature type="site" description="Transition state stabilizer" evidence="9">
    <location>
        <position position="78"/>
    </location>
</feature>
<dbReference type="HAMAP" id="MF_01924">
    <property type="entry name" value="A_A_dipeptidase"/>
    <property type="match status" value="1"/>
</dbReference>
<keyword evidence="6 9" id="KW-0224">Dipeptidase</keyword>
<dbReference type="GO" id="GO:0008237">
    <property type="term" value="F:metallopeptidase activity"/>
    <property type="evidence" value="ECO:0007669"/>
    <property type="project" value="UniProtKB-KW"/>
</dbReference>
<keyword evidence="7 9" id="KW-0482">Metalloprotease</keyword>
<dbReference type="SUPFAM" id="SSF55166">
    <property type="entry name" value="Hedgehog/DD-peptidase"/>
    <property type="match status" value="1"/>
</dbReference>
<evidence type="ECO:0000256" key="6">
    <source>
        <dbReference type="ARBA" id="ARBA00022997"/>
    </source>
</evidence>
<dbReference type="EMBL" id="MRCG01000013">
    <property type="protein sequence ID" value="OKH46377.1"/>
    <property type="molecule type" value="Genomic_DNA"/>
</dbReference>
<dbReference type="GO" id="GO:0160237">
    <property type="term" value="F:D-Ala-D-Ala dipeptidase activity"/>
    <property type="evidence" value="ECO:0007669"/>
    <property type="project" value="UniProtKB-EC"/>
</dbReference>